<feature type="transmembrane region" description="Helical" evidence="2">
    <location>
        <begin position="39"/>
        <end position="62"/>
    </location>
</feature>
<dbReference type="InterPro" id="IPR006693">
    <property type="entry name" value="AB_hydrolase_lipase"/>
</dbReference>
<dbReference type="InterPro" id="IPR029058">
    <property type="entry name" value="AB_hydrolase_fold"/>
</dbReference>
<name>A0A367XMP6_9ASCO</name>
<evidence type="ECO:0000256" key="1">
    <source>
        <dbReference type="SAM" id="MobiDB-lite"/>
    </source>
</evidence>
<comment type="caution">
    <text evidence="4">The sequence shown here is derived from an EMBL/GenBank/DDBJ whole genome shotgun (WGS) entry which is preliminary data.</text>
</comment>
<evidence type="ECO:0000259" key="3">
    <source>
        <dbReference type="Pfam" id="PF04083"/>
    </source>
</evidence>
<keyword evidence="2" id="KW-1133">Transmembrane helix</keyword>
<evidence type="ECO:0000313" key="4">
    <source>
        <dbReference type="EMBL" id="RCK54915.1"/>
    </source>
</evidence>
<feature type="transmembrane region" description="Helical" evidence="2">
    <location>
        <begin position="350"/>
        <end position="371"/>
    </location>
</feature>
<feature type="transmembrane region" description="Helical" evidence="2">
    <location>
        <begin position="297"/>
        <end position="319"/>
    </location>
</feature>
<sequence length="570" mass="65755">MSGSNTSPSQQQPEVENGVKAQPFVPAKEGHYHNTFIKYLIMFISACGSIFYTTFLCTGAVLNHWKDKLLGREKFVSPDIEQRSNGYVPRKPYDNLAEMKPSRDLQYYLKALGLDLEEYQVTTCDGFILTVHRIIDPKETDEQRQLRKPVFMQHGLLSCSGTWVVNGKNSLGYYFHEQGYDVWLGNNRSYFKAQHATMTGDLYNKEEYWDWGVHELACYDLPAMIGTVLENKKKYKKLILLGHLQGGLQSFLMLKNPYFAPLHDKIELFCPIAPAIYPGSLFYTRDFIKFINRRSQFTWLMLFGCCAFMRNLCLVRHYIAEYSLFGKLSYYMFKYLFGWNASNWGKDKKIWHFLFIFNMSYASVELMKYYLSRSSGCGFTRMLQPKAAYRNDDHFNVNVIDDTKSFFQFDKTWFEGVKVPMAMFIGDEDFLVDGKKVASHMRKYEPGYVEGENLKIVSLPTYNHLDVVWAEDIIGTTGYVIMDELKKLEDKQAQQAPAQVEQPIETTEYNTLERVPMASSDEEVLNEKDNTPAEEDLGGLEFKLKDKPIIPVEPLLVAENVAVPQSVSAS</sequence>
<keyword evidence="5" id="KW-1185">Reference proteome</keyword>
<dbReference type="STRING" id="5486.A0A367XMP6"/>
<keyword evidence="2" id="KW-0472">Membrane</keyword>
<dbReference type="Proteomes" id="UP000253472">
    <property type="component" value="Unassembled WGS sequence"/>
</dbReference>
<protein>
    <submittedName>
        <fullName evidence="4">Sterol esterase 2</fullName>
    </submittedName>
</protein>
<dbReference type="EMBL" id="QLNQ01000030">
    <property type="protein sequence ID" value="RCK54915.1"/>
    <property type="molecule type" value="Genomic_DNA"/>
</dbReference>
<feature type="region of interest" description="Disordered" evidence="1">
    <location>
        <begin position="519"/>
        <end position="538"/>
    </location>
</feature>
<feature type="domain" description="Partial AB-hydrolase lipase" evidence="3">
    <location>
        <begin position="106"/>
        <end position="167"/>
    </location>
</feature>
<dbReference type="AlphaFoldDB" id="A0A367XMP6"/>
<gene>
    <name evidence="4" type="primary">YEH2</name>
    <name evidence="4" type="ORF">Cantr_04300</name>
</gene>
<dbReference type="GO" id="GO:0006629">
    <property type="term" value="P:lipid metabolic process"/>
    <property type="evidence" value="ECO:0007669"/>
    <property type="project" value="InterPro"/>
</dbReference>
<accession>A0A367XMP6</accession>
<proteinExistence type="predicted"/>
<dbReference type="PANTHER" id="PTHR11005">
    <property type="entry name" value="LYSOSOMAL ACID LIPASE-RELATED"/>
    <property type="match status" value="1"/>
</dbReference>
<dbReference type="Pfam" id="PF04083">
    <property type="entry name" value="Abhydro_lipase"/>
    <property type="match status" value="1"/>
</dbReference>
<keyword evidence="2" id="KW-0812">Transmembrane</keyword>
<dbReference type="SUPFAM" id="SSF53474">
    <property type="entry name" value="alpha/beta-Hydrolases"/>
    <property type="match status" value="1"/>
</dbReference>
<evidence type="ECO:0000256" key="2">
    <source>
        <dbReference type="SAM" id="Phobius"/>
    </source>
</evidence>
<dbReference type="OrthoDB" id="6130531at2759"/>
<organism evidence="4 5">
    <name type="scientific">Candida viswanathii</name>
    <dbReference type="NCBI Taxonomy" id="5486"/>
    <lineage>
        <taxon>Eukaryota</taxon>
        <taxon>Fungi</taxon>
        <taxon>Dikarya</taxon>
        <taxon>Ascomycota</taxon>
        <taxon>Saccharomycotina</taxon>
        <taxon>Pichiomycetes</taxon>
        <taxon>Debaryomycetaceae</taxon>
        <taxon>Candida/Lodderomyces clade</taxon>
        <taxon>Candida</taxon>
    </lineage>
</organism>
<reference evidence="4 5" key="1">
    <citation type="submission" date="2018-06" db="EMBL/GenBank/DDBJ databases">
        <title>Whole genome sequencing of Candida tropicalis (genome annotated by CSBL at Korea University).</title>
        <authorList>
            <person name="Ahn J."/>
        </authorList>
    </citation>
    <scope>NUCLEOTIDE SEQUENCE [LARGE SCALE GENOMIC DNA]</scope>
    <source>
        <strain evidence="4 5">ATCC 20962</strain>
    </source>
</reference>
<dbReference type="Gene3D" id="3.40.50.1820">
    <property type="entry name" value="alpha/beta hydrolase"/>
    <property type="match status" value="1"/>
</dbReference>
<evidence type="ECO:0000313" key="5">
    <source>
        <dbReference type="Proteomes" id="UP000253472"/>
    </source>
</evidence>